<organism evidence="1 2">
    <name type="scientific">Desulfovibrio piger</name>
    <dbReference type="NCBI Taxonomy" id="901"/>
    <lineage>
        <taxon>Bacteria</taxon>
        <taxon>Pseudomonadati</taxon>
        <taxon>Thermodesulfobacteriota</taxon>
        <taxon>Desulfovibrionia</taxon>
        <taxon>Desulfovibrionales</taxon>
        <taxon>Desulfovibrionaceae</taxon>
        <taxon>Desulfovibrio</taxon>
    </lineage>
</organism>
<evidence type="ECO:0000313" key="1">
    <source>
        <dbReference type="EMBL" id="SFV74251.1"/>
    </source>
</evidence>
<dbReference type="EMBL" id="LT630450">
    <property type="protein sequence ID" value="SFV74251.1"/>
    <property type="molecule type" value="Genomic_DNA"/>
</dbReference>
<gene>
    <name evidence="1" type="ORF">DESPIGER_2430</name>
</gene>
<accession>A0A1K1LHR6</accession>
<dbReference type="AlphaFoldDB" id="A0A1K1LHR6"/>
<reference evidence="2" key="1">
    <citation type="submission" date="2016-10" db="EMBL/GenBank/DDBJ databases">
        <authorList>
            <person name="Wegmann U."/>
        </authorList>
    </citation>
    <scope>NUCLEOTIDE SEQUENCE [LARGE SCALE GENOMIC DNA]</scope>
</reference>
<evidence type="ECO:0000313" key="2">
    <source>
        <dbReference type="Proteomes" id="UP000186323"/>
    </source>
</evidence>
<protein>
    <submittedName>
        <fullName evidence="1">Uncharacterized protein</fullName>
    </submittedName>
</protein>
<dbReference type="Proteomes" id="UP000186323">
    <property type="component" value="Chromosome I"/>
</dbReference>
<sequence>MLGVAAQSCPRRGRPVVRQNRCFEPVWDASFFSKKNPERELQIFACIFPAMCVYTSSSRRK</sequence>
<name>A0A1K1LHR6_9BACT</name>
<dbReference type="KEGG" id="dpg:DESPIGER_2430"/>
<keyword evidence="2" id="KW-1185">Reference proteome</keyword>
<proteinExistence type="predicted"/>